<comment type="caution">
    <text evidence="1">The sequence shown here is derived from an EMBL/GenBank/DDBJ whole genome shotgun (WGS) entry which is preliminary data.</text>
</comment>
<dbReference type="AlphaFoldDB" id="A0A919PCP1"/>
<dbReference type="Pfam" id="PF04250">
    <property type="entry name" value="DUF429"/>
    <property type="match status" value="1"/>
</dbReference>
<protein>
    <recommendedName>
        <fullName evidence="3">DUF429 domain-containing protein</fullName>
    </recommendedName>
</protein>
<evidence type="ECO:0000313" key="1">
    <source>
        <dbReference type="EMBL" id="GIG36187.1"/>
    </source>
</evidence>
<dbReference type="InterPro" id="IPR008306">
    <property type="entry name" value="UCP018008"/>
</dbReference>
<dbReference type="RefSeq" id="WP_203668204.1">
    <property type="nucleotide sequence ID" value="NZ_BONO01000009.1"/>
</dbReference>
<dbReference type="EMBL" id="BONO01000009">
    <property type="protein sequence ID" value="GIG36187.1"/>
    <property type="molecule type" value="Genomic_DNA"/>
</dbReference>
<accession>A0A919PCP1</accession>
<keyword evidence="2" id="KW-1185">Reference proteome</keyword>
<organism evidence="1 2">
    <name type="scientific">Cellulomonas pakistanensis</name>
    <dbReference type="NCBI Taxonomy" id="992287"/>
    <lineage>
        <taxon>Bacteria</taxon>
        <taxon>Bacillati</taxon>
        <taxon>Actinomycetota</taxon>
        <taxon>Actinomycetes</taxon>
        <taxon>Micrococcales</taxon>
        <taxon>Cellulomonadaceae</taxon>
        <taxon>Cellulomonas</taxon>
    </lineage>
</organism>
<dbReference type="PIRSF" id="PIRSF018008">
    <property type="entry name" value="UCP018008"/>
    <property type="match status" value="1"/>
</dbReference>
<dbReference type="InterPro" id="IPR007362">
    <property type="entry name" value="DUF429"/>
</dbReference>
<evidence type="ECO:0000313" key="2">
    <source>
        <dbReference type="Proteomes" id="UP000642125"/>
    </source>
</evidence>
<sequence length="250" mass="26301">MSTALHVGLDLAWSTGVTGLAVVDGSGRLLDSGSCRTDDEIAAWLARLGGPVTVVGVDAPLVVPNATGQREAERAIGRAFGAYGASAHTANRGTFGGADPRAWRLAERFGWAVDPATPVGAGRPVCLEVYPHPALVALFGLPYRLDYKKGPRSQRQVGFAALVGHLESVPELRLADSPRWTRMRAIVADPGPGDLDRVEDELDAVLCAHLAWLWHHRPGALVVYGSADAGYVVAPPPPAHPAVRPPPVTG</sequence>
<proteinExistence type="predicted"/>
<name>A0A919PCP1_9CELL</name>
<dbReference type="Proteomes" id="UP000642125">
    <property type="component" value="Unassembled WGS sequence"/>
</dbReference>
<evidence type="ECO:0008006" key="3">
    <source>
        <dbReference type="Google" id="ProtNLM"/>
    </source>
</evidence>
<gene>
    <name evidence="1" type="ORF">Cpa01nite_15680</name>
</gene>
<reference evidence="1" key="1">
    <citation type="submission" date="2021-01" db="EMBL/GenBank/DDBJ databases">
        <title>Whole genome shotgun sequence of Cellulomonas pakistanensis NBRC 110800.</title>
        <authorList>
            <person name="Komaki H."/>
            <person name="Tamura T."/>
        </authorList>
    </citation>
    <scope>NUCLEOTIDE SEQUENCE</scope>
    <source>
        <strain evidence="1">NBRC 110800</strain>
    </source>
</reference>